<feature type="region of interest" description="Disordered" evidence="1">
    <location>
        <begin position="54"/>
        <end position="192"/>
    </location>
</feature>
<evidence type="ECO:0000313" key="3">
    <source>
        <dbReference type="Proteomes" id="UP001189429"/>
    </source>
</evidence>
<dbReference type="EMBL" id="CAUYUJ010014945">
    <property type="protein sequence ID" value="CAK0847941.1"/>
    <property type="molecule type" value="Genomic_DNA"/>
</dbReference>
<evidence type="ECO:0000313" key="2">
    <source>
        <dbReference type="EMBL" id="CAK0847941.1"/>
    </source>
</evidence>
<sequence>MLHLSPPPRRAVPRGELVTEALSRAGPAAKTAPRARRGLAAELAAGSPAYARASQRLAAQRRSPAGASRECARRPRAVTMQVRDARKSGRPLGAAGRSLVAPSQLPVAAPGASPQDTLLPAAEPASRPSSCDSDAGLETVWRQQVRADMKSLSKESMASPPAPAARRKLGSRPRPPLRTEASGPPPAWTGHARRGGVAAFCLAVSPAADMHGDLASSARAGGASWAEAARRRD</sequence>
<evidence type="ECO:0000256" key="1">
    <source>
        <dbReference type="SAM" id="MobiDB-lite"/>
    </source>
</evidence>
<feature type="region of interest" description="Disordered" evidence="1">
    <location>
        <begin position="213"/>
        <end position="233"/>
    </location>
</feature>
<proteinExistence type="predicted"/>
<accession>A0ABN9TQM2</accession>
<feature type="region of interest" description="Disordered" evidence="1">
    <location>
        <begin position="1"/>
        <end position="35"/>
    </location>
</feature>
<feature type="compositionally biased region" description="Pro residues" evidence="1">
    <location>
        <begin position="1"/>
        <end position="10"/>
    </location>
</feature>
<feature type="compositionally biased region" description="Low complexity" evidence="1">
    <location>
        <begin position="54"/>
        <end position="65"/>
    </location>
</feature>
<protein>
    <submittedName>
        <fullName evidence="2">Uncharacterized protein</fullName>
    </submittedName>
</protein>
<organism evidence="2 3">
    <name type="scientific">Prorocentrum cordatum</name>
    <dbReference type="NCBI Taxonomy" id="2364126"/>
    <lineage>
        <taxon>Eukaryota</taxon>
        <taxon>Sar</taxon>
        <taxon>Alveolata</taxon>
        <taxon>Dinophyceae</taxon>
        <taxon>Prorocentrales</taxon>
        <taxon>Prorocentraceae</taxon>
        <taxon>Prorocentrum</taxon>
    </lineage>
</organism>
<dbReference type="Proteomes" id="UP001189429">
    <property type="component" value="Unassembled WGS sequence"/>
</dbReference>
<reference evidence="2" key="1">
    <citation type="submission" date="2023-10" db="EMBL/GenBank/DDBJ databases">
        <authorList>
            <person name="Chen Y."/>
            <person name="Shah S."/>
            <person name="Dougan E. K."/>
            <person name="Thang M."/>
            <person name="Chan C."/>
        </authorList>
    </citation>
    <scope>NUCLEOTIDE SEQUENCE [LARGE SCALE GENOMIC DNA]</scope>
</reference>
<gene>
    <name evidence="2" type="ORF">PCOR1329_LOCUS41017</name>
</gene>
<keyword evidence="3" id="KW-1185">Reference proteome</keyword>
<name>A0ABN9TQM2_9DINO</name>
<feature type="compositionally biased region" description="Low complexity" evidence="1">
    <location>
        <begin position="215"/>
        <end position="227"/>
    </location>
</feature>
<comment type="caution">
    <text evidence="2">The sequence shown here is derived from an EMBL/GenBank/DDBJ whole genome shotgun (WGS) entry which is preliminary data.</text>
</comment>